<organism evidence="1">
    <name type="scientific">marine sediment metagenome</name>
    <dbReference type="NCBI Taxonomy" id="412755"/>
    <lineage>
        <taxon>unclassified sequences</taxon>
        <taxon>metagenomes</taxon>
        <taxon>ecological metagenomes</taxon>
    </lineage>
</organism>
<dbReference type="AlphaFoldDB" id="A0A0F9ID97"/>
<accession>A0A0F9ID97</accession>
<proteinExistence type="predicted"/>
<protein>
    <submittedName>
        <fullName evidence="1">Uncharacterized protein</fullName>
    </submittedName>
</protein>
<reference evidence="1" key="1">
    <citation type="journal article" date="2015" name="Nature">
        <title>Complex archaea that bridge the gap between prokaryotes and eukaryotes.</title>
        <authorList>
            <person name="Spang A."/>
            <person name="Saw J.H."/>
            <person name="Jorgensen S.L."/>
            <person name="Zaremba-Niedzwiedzka K."/>
            <person name="Martijn J."/>
            <person name="Lind A.E."/>
            <person name="van Eijk R."/>
            <person name="Schleper C."/>
            <person name="Guy L."/>
            <person name="Ettema T.J."/>
        </authorList>
    </citation>
    <scope>NUCLEOTIDE SEQUENCE</scope>
</reference>
<dbReference type="EMBL" id="LAZR01021433">
    <property type="protein sequence ID" value="KKL85342.1"/>
    <property type="molecule type" value="Genomic_DNA"/>
</dbReference>
<gene>
    <name evidence="1" type="ORF">LCGC14_1955700</name>
</gene>
<comment type="caution">
    <text evidence="1">The sequence shown here is derived from an EMBL/GenBank/DDBJ whole genome shotgun (WGS) entry which is preliminary data.</text>
</comment>
<sequence length="55" mass="6748">MTEDWINQEKRREYWDETGKNPLYADLPTEDYKKWLERKEMEEGIQDVINAEKKG</sequence>
<name>A0A0F9ID97_9ZZZZ</name>
<evidence type="ECO:0000313" key="1">
    <source>
        <dbReference type="EMBL" id="KKL85342.1"/>
    </source>
</evidence>